<evidence type="ECO:0000256" key="8">
    <source>
        <dbReference type="PIRSR" id="PIRSR602129-50"/>
    </source>
</evidence>
<evidence type="ECO:0000313" key="12">
    <source>
        <dbReference type="Proteomes" id="UP000501690"/>
    </source>
</evidence>
<evidence type="ECO:0000256" key="5">
    <source>
        <dbReference type="ARBA" id="ARBA00022860"/>
    </source>
</evidence>
<dbReference type="FunFam" id="3.90.1150.160:FF:000001">
    <property type="entry name" value="Glutamate decarboxylase"/>
    <property type="match status" value="1"/>
</dbReference>
<dbReference type="EMBL" id="CP039349">
    <property type="protein sequence ID" value="QCD92391.1"/>
    <property type="molecule type" value="Genomic_DNA"/>
</dbReference>
<dbReference type="InterPro" id="IPR002129">
    <property type="entry name" value="PyrdxlP-dep_de-COase"/>
</dbReference>
<evidence type="ECO:0000256" key="1">
    <source>
        <dbReference type="ARBA" id="ARBA00001933"/>
    </source>
</evidence>
<dbReference type="PANTHER" id="PTHR43321:SF22">
    <property type="entry name" value="GLUTAMATE DECARBOXYLASE 5"/>
    <property type="match status" value="1"/>
</dbReference>
<reference evidence="11 12" key="1">
    <citation type="submission" date="2019-04" db="EMBL/GenBank/DDBJ databases">
        <title>An improved genome assembly and genetic linkage map for asparagus bean, Vigna unguiculata ssp. sesquipedialis.</title>
        <authorList>
            <person name="Xia Q."/>
            <person name="Zhang R."/>
            <person name="Dong Y."/>
        </authorList>
    </citation>
    <scope>NUCLEOTIDE SEQUENCE [LARGE SCALE GENOMIC DNA]</scope>
    <source>
        <tissue evidence="11">Leaf</tissue>
    </source>
</reference>
<evidence type="ECO:0000256" key="6">
    <source>
        <dbReference type="ARBA" id="ARBA00022898"/>
    </source>
</evidence>
<keyword evidence="6 8" id="KW-0663">Pyridoxal phosphate</keyword>
<dbReference type="GO" id="GO:0005516">
    <property type="term" value="F:calmodulin binding"/>
    <property type="evidence" value="ECO:0007669"/>
    <property type="project" value="UniProtKB-KW"/>
</dbReference>
<dbReference type="CDD" id="cd06450">
    <property type="entry name" value="DOPA_deC_like"/>
    <property type="match status" value="1"/>
</dbReference>
<evidence type="ECO:0000256" key="7">
    <source>
        <dbReference type="ARBA" id="ARBA00023239"/>
    </source>
</evidence>
<protein>
    <recommendedName>
        <fullName evidence="3 10">Glutamate decarboxylase</fullName>
        <ecNumber evidence="3 10">4.1.1.15</ecNumber>
    </recommendedName>
</protein>
<evidence type="ECO:0000256" key="9">
    <source>
        <dbReference type="RuleBase" id="RU000382"/>
    </source>
</evidence>
<dbReference type="InterPro" id="IPR010107">
    <property type="entry name" value="Glutamate_decarboxylase"/>
</dbReference>
<dbReference type="Gene3D" id="3.90.1150.160">
    <property type="match status" value="1"/>
</dbReference>
<dbReference type="Gene3D" id="3.40.640.10">
    <property type="entry name" value="Type I PLP-dependent aspartate aminotransferase-like (Major domain)"/>
    <property type="match status" value="1"/>
</dbReference>
<keyword evidence="7 9" id="KW-0456">Lyase</keyword>
<comment type="catalytic activity">
    <reaction evidence="10">
        <text>L-glutamate + H(+) = 4-aminobutanoate + CO2</text>
        <dbReference type="Rhea" id="RHEA:17785"/>
        <dbReference type="ChEBI" id="CHEBI:15378"/>
        <dbReference type="ChEBI" id="CHEBI:16526"/>
        <dbReference type="ChEBI" id="CHEBI:29985"/>
        <dbReference type="ChEBI" id="CHEBI:59888"/>
        <dbReference type="EC" id="4.1.1.15"/>
    </reaction>
</comment>
<evidence type="ECO:0000313" key="11">
    <source>
        <dbReference type="EMBL" id="QCD92391.1"/>
    </source>
</evidence>
<dbReference type="InterPro" id="IPR015424">
    <property type="entry name" value="PyrdxlP-dep_Trfase"/>
</dbReference>
<gene>
    <name evidence="11" type="ORF">DEO72_LG5g453</name>
</gene>
<keyword evidence="5" id="KW-0112">Calmodulin-binding</keyword>
<dbReference type="NCBIfam" id="TIGR01788">
    <property type="entry name" value="Glu-decarb-GAD"/>
    <property type="match status" value="1"/>
</dbReference>
<dbReference type="OrthoDB" id="5152799at2759"/>
<dbReference type="PANTHER" id="PTHR43321">
    <property type="entry name" value="GLUTAMATE DECARBOXYLASE"/>
    <property type="match status" value="1"/>
</dbReference>
<dbReference type="Gramene" id="Vigun04g039000.1.v1.2">
    <property type="protein sequence ID" value="Vigun04g039000.1.v1.2"/>
    <property type="gene ID" value="Vigun04g039000.v1.2"/>
</dbReference>
<proteinExistence type="inferred from homology"/>
<dbReference type="SUPFAM" id="SSF53383">
    <property type="entry name" value="PLP-dependent transferases"/>
    <property type="match status" value="1"/>
</dbReference>
<dbReference type="FunFam" id="4.10.280.50:FF:000001">
    <property type="entry name" value="Glutamate decarboxylase"/>
    <property type="match status" value="1"/>
</dbReference>
<dbReference type="GO" id="GO:0004351">
    <property type="term" value="F:glutamate decarboxylase activity"/>
    <property type="evidence" value="ECO:0007669"/>
    <property type="project" value="UniProtKB-EC"/>
</dbReference>
<dbReference type="Proteomes" id="UP000501690">
    <property type="component" value="Linkage Group LG5"/>
</dbReference>
<comment type="similarity">
    <text evidence="2 9">Belongs to the group II decarboxylase family.</text>
</comment>
<dbReference type="EC" id="4.1.1.15" evidence="3 10"/>
<comment type="cofactor">
    <cofactor evidence="1 8 9">
        <name>pyridoxal 5'-phosphate</name>
        <dbReference type="ChEBI" id="CHEBI:597326"/>
    </cofactor>
</comment>
<keyword evidence="12" id="KW-1185">Reference proteome</keyword>
<evidence type="ECO:0000256" key="2">
    <source>
        <dbReference type="ARBA" id="ARBA00009533"/>
    </source>
</evidence>
<evidence type="ECO:0000256" key="3">
    <source>
        <dbReference type="ARBA" id="ARBA00012421"/>
    </source>
</evidence>
<sequence length="499" mass="56354">MVITSAATHPDEQDECLSSTFASRYVRQPIPRYKLPDNSVPKDAAYQLINDELMLDGLPRLNLASFVTTWMEPECEKLIMASLNKNYVDMDEYPVTTELQNRCVNIIANLFHAPLSEQETAVGVGTVGSSEAIMLAGLAFKRKWQTKRKAEGKPYDKPNIVTGANVQVCWEKFARYFEVELKEVKLSEDYYVMDPVKAVELVDENTICVAAILGSTMTGEFEDVKLLNELLTEKNKETGWGTEIHVDAASGGFIAPFLYPDLEWDFRLPLVKSINVSGHKYGLVYPGVGWVVWKTKEDLPDELIFHINYLGSDQPTFTLNFSKGSSQIIAQYYQFIRLGFEGYKNIMENCWANARTLRKGIEKIGRFNIISKDIGVPVLAFSLKDSSKHTVFEISDELRKYGWIVPAYTMPPDAEKIAILRVVVREDFNHGLAERLAADIDRVVKLLDTLPSLNTTNAAHVTPIPAEPNEKVKKSEKETQREVAVYWKRFVEGKKLGAC</sequence>
<name>A0A4D6LVD5_VIGUN</name>
<dbReference type="Pfam" id="PF00282">
    <property type="entry name" value="Pyridoxal_deC"/>
    <property type="match status" value="1"/>
</dbReference>
<dbReference type="AlphaFoldDB" id="A0A4D6LVD5"/>
<feature type="modified residue" description="N6-(pyridoxal phosphate)lysine" evidence="8">
    <location>
        <position position="280"/>
    </location>
</feature>
<dbReference type="GO" id="GO:0030170">
    <property type="term" value="F:pyridoxal phosphate binding"/>
    <property type="evidence" value="ECO:0007669"/>
    <property type="project" value="InterPro"/>
</dbReference>
<dbReference type="Gene3D" id="4.10.280.50">
    <property type="match status" value="1"/>
</dbReference>
<dbReference type="FunFam" id="3.40.640.10:FF:000022">
    <property type="entry name" value="Glutamate decarboxylase"/>
    <property type="match status" value="1"/>
</dbReference>
<dbReference type="InterPro" id="IPR015421">
    <property type="entry name" value="PyrdxlP-dep_Trfase_major"/>
</dbReference>
<dbReference type="GO" id="GO:0005829">
    <property type="term" value="C:cytosol"/>
    <property type="evidence" value="ECO:0007669"/>
    <property type="project" value="TreeGrafter"/>
</dbReference>
<organism evidence="11 12">
    <name type="scientific">Vigna unguiculata</name>
    <name type="common">Cowpea</name>
    <dbReference type="NCBI Taxonomy" id="3917"/>
    <lineage>
        <taxon>Eukaryota</taxon>
        <taxon>Viridiplantae</taxon>
        <taxon>Streptophyta</taxon>
        <taxon>Embryophyta</taxon>
        <taxon>Tracheophyta</taxon>
        <taxon>Spermatophyta</taxon>
        <taxon>Magnoliopsida</taxon>
        <taxon>eudicotyledons</taxon>
        <taxon>Gunneridae</taxon>
        <taxon>Pentapetalae</taxon>
        <taxon>rosids</taxon>
        <taxon>fabids</taxon>
        <taxon>Fabales</taxon>
        <taxon>Fabaceae</taxon>
        <taxon>Papilionoideae</taxon>
        <taxon>50 kb inversion clade</taxon>
        <taxon>NPAAA clade</taxon>
        <taxon>indigoferoid/millettioid clade</taxon>
        <taxon>Phaseoleae</taxon>
        <taxon>Vigna</taxon>
    </lineage>
</organism>
<dbReference type="GO" id="GO:0006538">
    <property type="term" value="P:L-glutamate catabolic process"/>
    <property type="evidence" value="ECO:0007669"/>
    <property type="project" value="TreeGrafter"/>
</dbReference>
<accession>A0A4D6LVD5</accession>
<evidence type="ECO:0000256" key="4">
    <source>
        <dbReference type="ARBA" id="ARBA00022793"/>
    </source>
</evidence>
<evidence type="ECO:0000256" key="10">
    <source>
        <dbReference type="RuleBase" id="RU361171"/>
    </source>
</evidence>
<keyword evidence="4 10" id="KW-0210">Decarboxylase</keyword>